<dbReference type="GeneID" id="101752521"/>
<protein>
    <recommendedName>
        <fullName evidence="1">F-box domain-containing protein</fullName>
    </recommendedName>
</protein>
<dbReference type="RefSeq" id="XP_004958619.1">
    <property type="nucleotide sequence ID" value="XM_004958562.3"/>
</dbReference>
<accession>K3ZTU4</accession>
<keyword evidence="4" id="KW-1185">Reference proteome</keyword>
<dbReference type="OrthoDB" id="696628at2759"/>
<evidence type="ECO:0000259" key="1">
    <source>
        <dbReference type="PROSITE" id="PS50181"/>
    </source>
</evidence>
<dbReference type="Gramene" id="KQL27081">
    <property type="protein sequence ID" value="KQL27081"/>
    <property type="gene ID" value="SETIT_030024mg"/>
</dbReference>
<dbReference type="InterPro" id="IPR001810">
    <property type="entry name" value="F-box_dom"/>
</dbReference>
<dbReference type="InterPro" id="IPR036047">
    <property type="entry name" value="F-box-like_dom_sf"/>
</dbReference>
<dbReference type="AlphaFoldDB" id="K3ZTU4"/>
<organism evidence="3 4">
    <name type="scientific">Setaria italica</name>
    <name type="common">Foxtail millet</name>
    <name type="synonym">Panicum italicum</name>
    <dbReference type="NCBI Taxonomy" id="4555"/>
    <lineage>
        <taxon>Eukaryota</taxon>
        <taxon>Viridiplantae</taxon>
        <taxon>Streptophyta</taxon>
        <taxon>Embryophyta</taxon>
        <taxon>Tracheophyta</taxon>
        <taxon>Spermatophyta</taxon>
        <taxon>Magnoliopsida</taxon>
        <taxon>Liliopsida</taxon>
        <taxon>Poales</taxon>
        <taxon>Poaceae</taxon>
        <taxon>PACMAD clade</taxon>
        <taxon>Panicoideae</taxon>
        <taxon>Panicodae</taxon>
        <taxon>Paniceae</taxon>
        <taxon>Cenchrinae</taxon>
        <taxon>Setaria</taxon>
    </lineage>
</organism>
<name>K3ZTU4_SETIT</name>
<evidence type="ECO:0000313" key="4">
    <source>
        <dbReference type="Proteomes" id="UP000004995"/>
    </source>
</evidence>
<sequence length="407" mass="46075">MEDTPIRRLPEDTIADILLRLPAKSILRSGATCKAWRRITTAQHFLVARARRRQPASILAHTYLDAAPWACSSDLLAGFSSEDVALDALPVSSPEDDRQRLLRYPATRLTVPAHCGRLLASSDGVLLFKKDMGFYLLCNPITRQWAELPRLPNEYCKGKFYINSDPEYGFYFHQPSGEFRLLCCSLTRGFWYIVSTGAGKPRHLKLKQEPDLITRFIRPLLTTATMPVALDGKLHWPPIWRCATGKTRITAFDTVSEMFCQMPGPTSRTPKMMKLFEMEGMLAAADFGEEKHVDLWFLEDYSSQRWVHRQRVASPWKYGSGGRPRNDWGMQSVAVAGDDEGNIILGNNDGLVVYDVRKGETVRTVNSVMQRKNRVFVSKHVFKGSTVQHTCFFTPSSADSPLIHSWS</sequence>
<dbReference type="PROSITE" id="PS50181">
    <property type="entry name" value="FBOX"/>
    <property type="match status" value="1"/>
</dbReference>
<dbReference type="Pfam" id="PF12937">
    <property type="entry name" value="F-box-like"/>
    <property type="match status" value="1"/>
</dbReference>
<dbReference type="PANTHER" id="PTHR31672:SF2">
    <property type="entry name" value="F-BOX DOMAIN-CONTAINING PROTEIN"/>
    <property type="match status" value="1"/>
</dbReference>
<dbReference type="KEGG" id="sita:101752521"/>
<dbReference type="EMBL" id="AGNK02001362">
    <property type="status" value="NOT_ANNOTATED_CDS"/>
    <property type="molecule type" value="Genomic_DNA"/>
</dbReference>
<evidence type="ECO:0000313" key="3">
    <source>
        <dbReference type="EnsemblPlants" id="KQL27081"/>
    </source>
</evidence>
<dbReference type="InterPro" id="IPR013187">
    <property type="entry name" value="F-box-assoc_dom_typ3"/>
</dbReference>
<evidence type="ECO:0000313" key="2">
    <source>
        <dbReference type="EMBL" id="RCV14412.1"/>
    </source>
</evidence>
<proteinExistence type="predicted"/>
<dbReference type="EMBL" id="CM003529">
    <property type="protein sequence ID" value="RCV14412.1"/>
    <property type="molecule type" value="Genomic_DNA"/>
</dbReference>
<dbReference type="PANTHER" id="PTHR31672">
    <property type="entry name" value="BNACNNG10540D PROTEIN"/>
    <property type="match status" value="1"/>
</dbReference>
<dbReference type="OMA" id="HRCTMVV"/>
<dbReference type="SMART" id="SM00256">
    <property type="entry name" value="FBOX"/>
    <property type="match status" value="1"/>
</dbReference>
<dbReference type="EnsemblPlants" id="KQL27081">
    <property type="protein sequence ID" value="KQL27081"/>
    <property type="gene ID" value="SETIT_030024mg"/>
</dbReference>
<dbReference type="Pfam" id="PF08268">
    <property type="entry name" value="FBA_3"/>
    <property type="match status" value="1"/>
</dbReference>
<reference evidence="3" key="3">
    <citation type="submission" date="2018-08" db="UniProtKB">
        <authorList>
            <consortium name="EnsemblPlants"/>
        </authorList>
    </citation>
    <scope>IDENTIFICATION</scope>
    <source>
        <strain evidence="3">Yugu1</strain>
    </source>
</reference>
<feature type="domain" description="F-box" evidence="1">
    <location>
        <begin position="3"/>
        <end position="50"/>
    </location>
</feature>
<dbReference type="Proteomes" id="UP000004995">
    <property type="component" value="Unassembled WGS sequence"/>
</dbReference>
<dbReference type="eggNOG" id="ENOG502ST6V">
    <property type="taxonomic scope" value="Eukaryota"/>
</dbReference>
<dbReference type="HOGENOM" id="CLU_032609_2_0_1"/>
<dbReference type="InterPro" id="IPR050796">
    <property type="entry name" value="SCF_F-box_component"/>
</dbReference>
<dbReference type="SUPFAM" id="SSF81383">
    <property type="entry name" value="F-box domain"/>
    <property type="match status" value="1"/>
</dbReference>
<dbReference type="Gene3D" id="1.20.1280.50">
    <property type="match status" value="1"/>
</dbReference>
<reference evidence="2" key="2">
    <citation type="submission" date="2015-07" db="EMBL/GenBank/DDBJ databases">
        <authorList>
            <person name="Noorani M."/>
        </authorList>
    </citation>
    <scope>NUCLEOTIDE SEQUENCE</scope>
    <source>
        <strain evidence="2">Yugu1</strain>
    </source>
</reference>
<gene>
    <name evidence="3" type="primary">LOC101752521</name>
    <name evidence="2" type="ORF">SETIT_2G424000v2</name>
</gene>
<reference evidence="2 4" key="1">
    <citation type="journal article" date="2012" name="Nat. Biotechnol.">
        <title>Reference genome sequence of the model plant Setaria.</title>
        <authorList>
            <person name="Bennetzen J.L."/>
            <person name="Schmutz J."/>
            <person name="Wang H."/>
            <person name="Percifield R."/>
            <person name="Hawkins J."/>
            <person name="Pontaroli A.C."/>
            <person name="Estep M."/>
            <person name="Feng L."/>
            <person name="Vaughn J.N."/>
            <person name="Grimwood J."/>
            <person name="Jenkins J."/>
            <person name="Barry K."/>
            <person name="Lindquist E."/>
            <person name="Hellsten U."/>
            <person name="Deshpande S."/>
            <person name="Wang X."/>
            <person name="Wu X."/>
            <person name="Mitros T."/>
            <person name="Triplett J."/>
            <person name="Yang X."/>
            <person name="Ye C.Y."/>
            <person name="Mauro-Herrera M."/>
            <person name="Wang L."/>
            <person name="Li P."/>
            <person name="Sharma M."/>
            <person name="Sharma R."/>
            <person name="Ronald P.C."/>
            <person name="Panaud O."/>
            <person name="Kellogg E.A."/>
            <person name="Brutnell T.P."/>
            <person name="Doust A.N."/>
            <person name="Tuskan G.A."/>
            <person name="Rokhsar D."/>
            <person name="Devos K.M."/>
        </authorList>
    </citation>
    <scope>NUCLEOTIDE SEQUENCE [LARGE SCALE GENOMIC DNA]</scope>
    <source>
        <strain evidence="4">cv. Yugu1</strain>
        <strain evidence="2">Yugu1</strain>
    </source>
</reference>